<comment type="caution">
    <text evidence="2">The sequence shown here is derived from an EMBL/GenBank/DDBJ whole genome shotgun (WGS) entry which is preliminary data.</text>
</comment>
<proteinExistence type="predicted"/>
<dbReference type="AlphaFoldDB" id="A0A6V8PG03"/>
<feature type="region of interest" description="Disordered" evidence="1">
    <location>
        <begin position="1"/>
        <end position="25"/>
    </location>
</feature>
<evidence type="ECO:0000313" key="2">
    <source>
        <dbReference type="EMBL" id="GFP31629.1"/>
    </source>
</evidence>
<dbReference type="Proteomes" id="UP000588083">
    <property type="component" value="Unassembled WGS sequence"/>
</dbReference>
<dbReference type="EMBL" id="BLRZ01000462">
    <property type="protein sequence ID" value="GFP31629.1"/>
    <property type="molecule type" value="Genomic_DNA"/>
</dbReference>
<organism evidence="2 3">
    <name type="scientific">Candidatus Hakubella thermalkaliphila</name>
    <dbReference type="NCBI Taxonomy" id="2754717"/>
    <lineage>
        <taxon>Bacteria</taxon>
        <taxon>Bacillati</taxon>
        <taxon>Actinomycetota</taxon>
        <taxon>Actinomycetota incertae sedis</taxon>
        <taxon>Candidatus Hakubellales</taxon>
        <taxon>Candidatus Hakubellaceae</taxon>
        <taxon>Candidatus Hakubella</taxon>
    </lineage>
</organism>
<sequence>DEPRGKVEPDTSAGITRLFKDINAR</sequence>
<evidence type="ECO:0000313" key="3">
    <source>
        <dbReference type="Proteomes" id="UP000588083"/>
    </source>
</evidence>
<protein>
    <submittedName>
        <fullName evidence="2">Uncharacterized protein</fullName>
    </submittedName>
</protein>
<name>A0A6V8PG03_9ACTN</name>
<gene>
    <name evidence="2" type="ORF">HKBW3S34_02551</name>
</gene>
<evidence type="ECO:0000256" key="1">
    <source>
        <dbReference type="SAM" id="MobiDB-lite"/>
    </source>
</evidence>
<reference evidence="2 3" key="1">
    <citation type="journal article" date="2020" name="Front. Microbiol.">
        <title>Single-cell genomics of novel Actinobacteria with the Wood-Ljungdahl pathway discovered in a serpentinizing system.</title>
        <authorList>
            <person name="Merino N."/>
            <person name="Kawai M."/>
            <person name="Boyd E.S."/>
            <person name="Colman D.R."/>
            <person name="McGlynn S.E."/>
            <person name="Nealson K.H."/>
            <person name="Kurokawa K."/>
            <person name="Hongoh Y."/>
        </authorList>
    </citation>
    <scope>NUCLEOTIDE SEQUENCE [LARGE SCALE GENOMIC DNA]</scope>
    <source>
        <strain evidence="2 3">S34</strain>
    </source>
</reference>
<accession>A0A6V8PG03</accession>
<feature type="non-terminal residue" evidence="2">
    <location>
        <position position="1"/>
    </location>
</feature>
<keyword evidence="3" id="KW-1185">Reference proteome</keyword>